<keyword evidence="7 8" id="KW-0472">Membrane</keyword>
<comment type="subcellular location">
    <subcellularLocation>
        <location evidence="1">Cell membrane</location>
        <topology evidence="1">Multi-pass membrane protein</topology>
    </subcellularLocation>
</comment>
<keyword evidence="3" id="KW-1003">Cell membrane</keyword>
<dbReference type="Proteomes" id="UP001298681">
    <property type="component" value="Unassembled WGS sequence"/>
</dbReference>
<keyword evidence="6 8" id="KW-1133">Transmembrane helix</keyword>
<sequence>MDRYKIIRYFAYTIEILILYMVQETPGLLPEIGGARPVLLIPAAISIAMFESELAGIAFGLLCGLFLDIGMGGVLGFHGLLLAAACYGVGLLTADLIQTNFLTSLLLAAGAVAGILFLQWVFFYLLYGYEYSGYALVTRYLPRMAYSFCTMPLCYAFNRALAQQIRSKTE</sequence>
<comment type="similarity">
    <text evidence="2">Belongs to the MreD family.</text>
</comment>
<name>A0ABS9MM33_9FIRM</name>
<evidence type="ECO:0000256" key="2">
    <source>
        <dbReference type="ARBA" id="ARBA00007776"/>
    </source>
</evidence>
<evidence type="ECO:0000256" key="4">
    <source>
        <dbReference type="ARBA" id="ARBA00022692"/>
    </source>
</evidence>
<dbReference type="EMBL" id="JAKNHQ010000026">
    <property type="protein sequence ID" value="MCG4611890.1"/>
    <property type="molecule type" value="Genomic_DNA"/>
</dbReference>
<feature type="transmembrane region" description="Helical" evidence="8">
    <location>
        <begin position="43"/>
        <end position="67"/>
    </location>
</feature>
<organism evidence="9 10">
    <name type="scientific">Anaeromassilibacillus senegalensis</name>
    <dbReference type="NCBI Taxonomy" id="1673717"/>
    <lineage>
        <taxon>Bacteria</taxon>
        <taxon>Bacillati</taxon>
        <taxon>Bacillota</taxon>
        <taxon>Clostridia</taxon>
        <taxon>Eubacteriales</taxon>
        <taxon>Acutalibacteraceae</taxon>
        <taxon>Anaeromassilibacillus</taxon>
    </lineage>
</organism>
<reference evidence="9 10" key="1">
    <citation type="submission" date="2022-01" db="EMBL/GenBank/DDBJ databases">
        <title>Collection of gut derived symbiotic bacterial strains cultured from healthy donors.</title>
        <authorList>
            <person name="Lin H."/>
            <person name="Kohout C."/>
            <person name="Waligurski E."/>
            <person name="Pamer E.G."/>
        </authorList>
    </citation>
    <scope>NUCLEOTIDE SEQUENCE [LARGE SCALE GENOMIC DNA]</scope>
    <source>
        <strain evidence="9 10">DFI.7.58</strain>
    </source>
</reference>
<keyword evidence="5" id="KW-0133">Cell shape</keyword>
<keyword evidence="10" id="KW-1185">Reference proteome</keyword>
<evidence type="ECO:0000256" key="3">
    <source>
        <dbReference type="ARBA" id="ARBA00022475"/>
    </source>
</evidence>
<evidence type="ECO:0000256" key="6">
    <source>
        <dbReference type="ARBA" id="ARBA00022989"/>
    </source>
</evidence>
<accession>A0ABS9MM33</accession>
<evidence type="ECO:0000256" key="7">
    <source>
        <dbReference type="ARBA" id="ARBA00023136"/>
    </source>
</evidence>
<proteinExistence type="inferred from homology"/>
<dbReference type="NCBIfam" id="TIGR03426">
    <property type="entry name" value="shape_MreD"/>
    <property type="match status" value="1"/>
</dbReference>
<dbReference type="RefSeq" id="WP_207738232.1">
    <property type="nucleotide sequence ID" value="NZ_JAKNHQ010000026.1"/>
</dbReference>
<evidence type="ECO:0000313" key="9">
    <source>
        <dbReference type="EMBL" id="MCG4611890.1"/>
    </source>
</evidence>
<evidence type="ECO:0000256" key="8">
    <source>
        <dbReference type="SAM" id="Phobius"/>
    </source>
</evidence>
<gene>
    <name evidence="9" type="primary">mreD</name>
    <name evidence="9" type="ORF">L0P57_13220</name>
</gene>
<evidence type="ECO:0000256" key="5">
    <source>
        <dbReference type="ARBA" id="ARBA00022960"/>
    </source>
</evidence>
<feature type="transmembrane region" description="Helical" evidence="8">
    <location>
        <begin position="140"/>
        <end position="158"/>
    </location>
</feature>
<comment type="caution">
    <text evidence="9">The sequence shown here is derived from an EMBL/GenBank/DDBJ whole genome shotgun (WGS) entry which is preliminary data.</text>
</comment>
<evidence type="ECO:0000313" key="10">
    <source>
        <dbReference type="Proteomes" id="UP001298681"/>
    </source>
</evidence>
<protein>
    <submittedName>
        <fullName evidence="9">Rod shape-determining protein MreD</fullName>
    </submittedName>
</protein>
<evidence type="ECO:0000256" key="1">
    <source>
        <dbReference type="ARBA" id="ARBA00004651"/>
    </source>
</evidence>
<feature type="transmembrane region" description="Helical" evidence="8">
    <location>
        <begin position="73"/>
        <end position="93"/>
    </location>
</feature>
<dbReference type="InterPro" id="IPR007227">
    <property type="entry name" value="Cell_shape_determining_MreD"/>
</dbReference>
<keyword evidence="4 8" id="KW-0812">Transmembrane</keyword>
<feature type="transmembrane region" description="Helical" evidence="8">
    <location>
        <begin position="105"/>
        <end position="128"/>
    </location>
</feature>